<proteinExistence type="predicted"/>
<name>A0A8S5T5N2_9CAUD</name>
<dbReference type="EMBL" id="BK032750">
    <property type="protein sequence ID" value="DAF58315.1"/>
    <property type="molecule type" value="Genomic_DNA"/>
</dbReference>
<accession>A0A8S5T5N2</accession>
<organism evidence="1">
    <name type="scientific">Myoviridae sp. ct6eX13</name>
    <dbReference type="NCBI Taxonomy" id="2827660"/>
    <lineage>
        <taxon>Viruses</taxon>
        <taxon>Duplodnaviria</taxon>
        <taxon>Heunggongvirae</taxon>
        <taxon>Uroviricota</taxon>
        <taxon>Caudoviricetes</taxon>
    </lineage>
</organism>
<dbReference type="Pfam" id="PF05119">
    <property type="entry name" value="Terminase_4"/>
    <property type="match status" value="1"/>
</dbReference>
<sequence>MATAKKTPEAPRYLTGGTRLRFDELAPKCVAMGTLSHLDVDVLAKYVLAEDEYLVVTQKLQRALNDGDADSAGKWLSLQGGVAKQCLTLGAELGLTPASRRSRGLIVP</sequence>
<dbReference type="InterPro" id="IPR006448">
    <property type="entry name" value="Phage_term_ssu_P27"/>
</dbReference>
<evidence type="ECO:0000313" key="1">
    <source>
        <dbReference type="EMBL" id="DAF58315.1"/>
    </source>
</evidence>
<reference evidence="1" key="1">
    <citation type="journal article" date="2021" name="Proc. Natl. Acad. Sci. U.S.A.">
        <title>A Catalog of Tens of Thousands of Viruses from Human Metagenomes Reveals Hidden Associations with Chronic Diseases.</title>
        <authorList>
            <person name="Tisza M.J."/>
            <person name="Buck C.B."/>
        </authorList>
    </citation>
    <scope>NUCLEOTIDE SEQUENCE</scope>
    <source>
        <strain evidence="1">Ct6eX13</strain>
    </source>
</reference>
<protein>
    <submittedName>
        <fullName evidence="1">Terminase small subunit</fullName>
    </submittedName>
</protein>